<sequence length="129" mass="14288">MSFLEHFKVLVVDDTTTSRMLITDALQEMGIRKIAIAKDGEQALRMMMEQPSHMVISDFNMPKLDGLQLLKAIRSYGPTRATPFILLTGKGDRQLLEAAVALGVNNFLTKPFTMPALKKAIEAIVGILK</sequence>
<reference evidence="3 4" key="1">
    <citation type="submission" date="2018-06" db="EMBL/GenBank/DDBJ databases">
        <authorList>
            <consortium name="Pathogen Informatics"/>
            <person name="Doyle S."/>
        </authorList>
    </citation>
    <scope>NUCLEOTIDE SEQUENCE [LARGE SCALE GENOMIC DNA]</scope>
    <source>
        <strain evidence="3 4">NCTC10684</strain>
    </source>
</reference>
<dbReference type="EMBL" id="UFSM01000001">
    <property type="protein sequence ID" value="SUU87342.1"/>
    <property type="molecule type" value="Genomic_DNA"/>
</dbReference>
<gene>
    <name evidence="3" type="primary">cheY_2</name>
    <name evidence="3" type="ORF">NCTC10684_00534</name>
</gene>
<feature type="modified residue" description="4-aspartylphosphate" evidence="1">
    <location>
        <position position="58"/>
    </location>
</feature>
<dbReference type="OrthoDB" id="9786548at2"/>
<dbReference type="AlphaFoldDB" id="A0A380WG66"/>
<protein>
    <submittedName>
        <fullName evidence="3">Chemotaxis protein CheY</fullName>
    </submittedName>
</protein>
<dbReference type="PROSITE" id="PS50110">
    <property type="entry name" value="RESPONSE_REGULATORY"/>
    <property type="match status" value="1"/>
</dbReference>
<accession>A0A380WG66</accession>
<dbReference type="SUPFAM" id="SSF52172">
    <property type="entry name" value="CheY-like"/>
    <property type="match status" value="1"/>
</dbReference>
<proteinExistence type="predicted"/>
<dbReference type="SMART" id="SM00448">
    <property type="entry name" value="REC"/>
    <property type="match status" value="1"/>
</dbReference>
<dbReference type="InterPro" id="IPR011006">
    <property type="entry name" value="CheY-like_superfamily"/>
</dbReference>
<evidence type="ECO:0000256" key="1">
    <source>
        <dbReference type="PROSITE-ProRule" id="PRU00169"/>
    </source>
</evidence>
<evidence type="ECO:0000313" key="4">
    <source>
        <dbReference type="Proteomes" id="UP000254701"/>
    </source>
</evidence>
<dbReference type="Gene3D" id="3.40.50.2300">
    <property type="match status" value="1"/>
</dbReference>
<dbReference type="PANTHER" id="PTHR43228">
    <property type="entry name" value="TWO-COMPONENT RESPONSE REGULATOR"/>
    <property type="match status" value="1"/>
</dbReference>
<dbReference type="Proteomes" id="UP000254701">
    <property type="component" value="Unassembled WGS sequence"/>
</dbReference>
<keyword evidence="1" id="KW-0597">Phosphoprotein</keyword>
<organism evidence="3 4">
    <name type="scientific">Aminobacter aminovorans</name>
    <name type="common">Chelatobacter heintzii</name>
    <dbReference type="NCBI Taxonomy" id="83263"/>
    <lineage>
        <taxon>Bacteria</taxon>
        <taxon>Pseudomonadati</taxon>
        <taxon>Pseudomonadota</taxon>
        <taxon>Alphaproteobacteria</taxon>
        <taxon>Hyphomicrobiales</taxon>
        <taxon>Phyllobacteriaceae</taxon>
        <taxon>Aminobacter</taxon>
    </lineage>
</organism>
<dbReference type="InterPro" id="IPR001789">
    <property type="entry name" value="Sig_transdc_resp-reg_receiver"/>
</dbReference>
<evidence type="ECO:0000313" key="3">
    <source>
        <dbReference type="EMBL" id="SUU87342.1"/>
    </source>
</evidence>
<feature type="domain" description="Response regulatory" evidence="2">
    <location>
        <begin position="8"/>
        <end position="125"/>
    </location>
</feature>
<dbReference type="GO" id="GO:0000160">
    <property type="term" value="P:phosphorelay signal transduction system"/>
    <property type="evidence" value="ECO:0007669"/>
    <property type="project" value="InterPro"/>
</dbReference>
<name>A0A380WG66_AMIAI</name>
<dbReference type="InterPro" id="IPR052048">
    <property type="entry name" value="ST_Response_Regulator"/>
</dbReference>
<dbReference type="Pfam" id="PF00072">
    <property type="entry name" value="Response_reg"/>
    <property type="match status" value="1"/>
</dbReference>
<dbReference type="PANTHER" id="PTHR43228:SF1">
    <property type="entry name" value="TWO-COMPONENT RESPONSE REGULATOR ARR22"/>
    <property type="match status" value="1"/>
</dbReference>
<evidence type="ECO:0000259" key="2">
    <source>
        <dbReference type="PROSITE" id="PS50110"/>
    </source>
</evidence>
<dbReference type="RefSeq" id="WP_115729862.1">
    <property type="nucleotide sequence ID" value="NZ_BAAAVY010000033.1"/>
</dbReference>